<evidence type="ECO:0000256" key="1">
    <source>
        <dbReference type="ARBA" id="ARBA00010638"/>
    </source>
</evidence>
<keyword evidence="5" id="KW-0479">Metal-binding</keyword>
<dbReference type="EMBL" id="UHFF01000002">
    <property type="protein sequence ID" value="SUN44773.1"/>
    <property type="molecule type" value="Genomic_DNA"/>
</dbReference>
<dbReference type="SUPFAM" id="SSF100950">
    <property type="entry name" value="NagB/RpiA/CoA transferase-like"/>
    <property type="match status" value="1"/>
</dbReference>
<dbReference type="GO" id="GO:0005524">
    <property type="term" value="F:ATP binding"/>
    <property type="evidence" value="ECO:0007669"/>
    <property type="project" value="UniProtKB-KW"/>
</dbReference>
<evidence type="ECO:0000256" key="2">
    <source>
        <dbReference type="ARBA" id="ARBA00022741"/>
    </source>
</evidence>
<reference evidence="6 7" key="1">
    <citation type="submission" date="2018-06" db="EMBL/GenBank/DDBJ databases">
        <authorList>
            <consortium name="Pathogen Informatics"/>
            <person name="Doyle S."/>
        </authorList>
    </citation>
    <scope>NUCLEOTIDE SEQUENCE [LARGE SCALE GENOMIC DNA]</scope>
    <source>
        <strain evidence="6 7">NCTC12092</strain>
    </source>
</reference>
<dbReference type="PANTHER" id="PTHR23407:SF1">
    <property type="entry name" value="5-FORMYLTETRAHYDROFOLATE CYCLO-LIGASE"/>
    <property type="match status" value="1"/>
</dbReference>
<keyword evidence="2 4" id="KW-0547">Nucleotide-binding</keyword>
<feature type="binding site" evidence="4">
    <location>
        <begin position="131"/>
        <end position="139"/>
    </location>
    <ligand>
        <name>ATP</name>
        <dbReference type="ChEBI" id="CHEBI:30616"/>
    </ligand>
</feature>
<dbReference type="Gene3D" id="3.40.50.10420">
    <property type="entry name" value="NagB/RpiA/CoA transferase-like"/>
    <property type="match status" value="1"/>
</dbReference>
<comment type="cofactor">
    <cofactor evidence="5">
        <name>Mg(2+)</name>
        <dbReference type="ChEBI" id="CHEBI:18420"/>
    </cofactor>
</comment>
<dbReference type="Pfam" id="PF01812">
    <property type="entry name" value="5-FTHF_cyc-lig"/>
    <property type="match status" value="1"/>
</dbReference>
<organism evidence="6 7">
    <name type="scientific">Streptococcus equi subsp. equi</name>
    <dbReference type="NCBI Taxonomy" id="148942"/>
    <lineage>
        <taxon>Bacteria</taxon>
        <taxon>Bacillati</taxon>
        <taxon>Bacillota</taxon>
        <taxon>Bacilli</taxon>
        <taxon>Lactobacillales</taxon>
        <taxon>Streptococcaceae</taxon>
        <taxon>Streptococcus</taxon>
    </lineage>
</organism>
<dbReference type="InterPro" id="IPR002698">
    <property type="entry name" value="FTHF_cligase"/>
</dbReference>
<dbReference type="InterPro" id="IPR024185">
    <property type="entry name" value="FTHF_cligase-like_sf"/>
</dbReference>
<dbReference type="Proteomes" id="UP000254461">
    <property type="component" value="Unassembled WGS sequence"/>
</dbReference>
<dbReference type="PIRSF" id="PIRSF006806">
    <property type="entry name" value="FTHF_cligase"/>
    <property type="match status" value="1"/>
</dbReference>
<dbReference type="InterPro" id="IPR037171">
    <property type="entry name" value="NagB/RpiA_transferase-like"/>
</dbReference>
<evidence type="ECO:0000256" key="4">
    <source>
        <dbReference type="PIRSR" id="PIRSR006806-1"/>
    </source>
</evidence>
<dbReference type="GO" id="GO:0009396">
    <property type="term" value="P:folic acid-containing compound biosynthetic process"/>
    <property type="evidence" value="ECO:0007669"/>
    <property type="project" value="TreeGrafter"/>
</dbReference>
<feature type="binding site" evidence="4">
    <location>
        <position position="51"/>
    </location>
    <ligand>
        <name>substrate</name>
    </ligand>
</feature>
<sequence length="177" mass="19926">MGMIKKDYRQRVLQRLAMMTPEDKLQKDLALLSAVVASSSYQEAQTLATYLPLPHEYQSHLLIEQALQDGKTILVPKTLSHGEMVFVVYDPCDLVQTAFGLMEPRSALGVDKAEIDAIHVPGLVFHPAGYRIGYGGGYYDRYLRDYQGATFSTIYACQREDFVVEAHDIAVKEVYCQ</sequence>
<dbReference type="NCBIfam" id="TIGR02727">
    <property type="entry name" value="MTHFS_bact"/>
    <property type="match status" value="1"/>
</dbReference>
<dbReference type="GO" id="GO:0046872">
    <property type="term" value="F:metal ion binding"/>
    <property type="evidence" value="ECO:0007669"/>
    <property type="project" value="UniProtKB-KW"/>
</dbReference>
<accession>A0A380JNB9</accession>
<proteinExistence type="inferred from homology"/>
<evidence type="ECO:0000313" key="6">
    <source>
        <dbReference type="EMBL" id="SUN44773.1"/>
    </source>
</evidence>
<keyword evidence="5" id="KW-0460">Magnesium</keyword>
<name>A0A380JNB9_9STRE</name>
<gene>
    <name evidence="6" type="primary">yqgN</name>
    <name evidence="6" type="ORF">NCTC12092_00216</name>
</gene>
<dbReference type="PANTHER" id="PTHR23407">
    <property type="entry name" value="ATPASE INHIBITOR/5-FORMYLTETRAHYDROFOLATE CYCLO-LIGASE"/>
    <property type="match status" value="1"/>
</dbReference>
<comment type="similarity">
    <text evidence="1 5">Belongs to the 5-formyltetrahydrofolate cyclo-ligase family.</text>
</comment>
<dbReference type="GO" id="GO:0035999">
    <property type="term" value="P:tetrahydrofolate interconversion"/>
    <property type="evidence" value="ECO:0007669"/>
    <property type="project" value="TreeGrafter"/>
</dbReference>
<feature type="binding site" evidence="4">
    <location>
        <position position="56"/>
    </location>
    <ligand>
        <name>substrate</name>
    </ligand>
</feature>
<evidence type="ECO:0000256" key="5">
    <source>
        <dbReference type="RuleBase" id="RU361279"/>
    </source>
</evidence>
<evidence type="ECO:0000256" key="3">
    <source>
        <dbReference type="ARBA" id="ARBA00022840"/>
    </source>
</evidence>
<evidence type="ECO:0000313" key="7">
    <source>
        <dbReference type="Proteomes" id="UP000254461"/>
    </source>
</evidence>
<comment type="catalytic activity">
    <reaction evidence="5">
        <text>(6S)-5-formyl-5,6,7,8-tetrahydrofolate + ATP = (6R)-5,10-methenyltetrahydrofolate + ADP + phosphate</text>
        <dbReference type="Rhea" id="RHEA:10488"/>
        <dbReference type="ChEBI" id="CHEBI:30616"/>
        <dbReference type="ChEBI" id="CHEBI:43474"/>
        <dbReference type="ChEBI" id="CHEBI:57455"/>
        <dbReference type="ChEBI" id="CHEBI:57457"/>
        <dbReference type="ChEBI" id="CHEBI:456216"/>
        <dbReference type="EC" id="6.3.3.2"/>
    </reaction>
</comment>
<dbReference type="AlphaFoldDB" id="A0A380JNB9"/>
<protein>
    <recommendedName>
        <fullName evidence="5">5-formyltetrahydrofolate cyclo-ligase</fullName>
        <ecNumber evidence="5">6.3.3.2</ecNumber>
    </recommendedName>
</protein>
<dbReference type="EC" id="6.3.3.2" evidence="5"/>
<keyword evidence="3 4" id="KW-0067">ATP-binding</keyword>
<keyword evidence="6" id="KW-0436">Ligase</keyword>
<dbReference type="GO" id="GO:0030272">
    <property type="term" value="F:5-formyltetrahydrofolate cyclo-ligase activity"/>
    <property type="evidence" value="ECO:0007669"/>
    <property type="project" value="UniProtKB-EC"/>
</dbReference>
<feature type="binding site" evidence="4">
    <location>
        <begin position="5"/>
        <end position="9"/>
    </location>
    <ligand>
        <name>ATP</name>
        <dbReference type="ChEBI" id="CHEBI:30616"/>
    </ligand>
</feature>